<keyword evidence="2" id="KW-1185">Reference proteome</keyword>
<evidence type="ECO:0000313" key="1">
    <source>
        <dbReference type="EMBL" id="QSZ66059.1"/>
    </source>
</evidence>
<dbReference type="GeneID" id="76422758"/>
<protein>
    <submittedName>
        <fullName evidence="1">Uncharacterized protein</fullName>
    </submittedName>
</protein>
<evidence type="ECO:0000313" key="2">
    <source>
        <dbReference type="Proteomes" id="UP001042704"/>
    </source>
</evidence>
<dbReference type="Proteomes" id="UP001042704">
    <property type="component" value="Chromosome"/>
</dbReference>
<dbReference type="KEGG" id="maqe:RJ40_00350"/>
<proteinExistence type="predicted"/>
<dbReference type="EMBL" id="CP036172">
    <property type="protein sequence ID" value="QSZ66059.1"/>
    <property type="molecule type" value="Genomic_DNA"/>
</dbReference>
<reference evidence="1" key="1">
    <citation type="journal article" date="2001" name="Int. J. Syst. Evol. Microbiol.">
        <title>Methanofollis aquaemaris sp. nov., a methanogen isolated from an aquaculture fish pond.</title>
        <authorList>
            <person name="Lai M.C."/>
            <person name="Chen S.C."/>
        </authorList>
    </citation>
    <scope>NUCLEOTIDE SEQUENCE</scope>
    <source>
        <strain evidence="1">N2F9704</strain>
    </source>
</reference>
<organism evidence="1 2">
    <name type="scientific">Methanofollis aquaemaris</name>
    <dbReference type="NCBI Taxonomy" id="126734"/>
    <lineage>
        <taxon>Archaea</taxon>
        <taxon>Methanobacteriati</taxon>
        <taxon>Methanobacteriota</taxon>
        <taxon>Stenosarchaea group</taxon>
        <taxon>Methanomicrobia</taxon>
        <taxon>Methanomicrobiales</taxon>
        <taxon>Methanomicrobiaceae</taxon>
        <taxon>Methanofollis</taxon>
    </lineage>
</organism>
<dbReference type="AlphaFoldDB" id="A0A8A3S287"/>
<name>A0A8A3S287_9EURY</name>
<sequence>MKRVGIRLESLAAIIRDLENDEELRAIFGDPVTGHLAIVAEYADGAVDLRIEEIRDIPLNDDETTRFVEITDRIVYANIL</sequence>
<accession>A0A8A3S287</accession>
<gene>
    <name evidence="1" type="ORF">RJ40_00350</name>
</gene>
<reference evidence="1" key="2">
    <citation type="submission" date="2019-02" db="EMBL/GenBank/DDBJ databases">
        <authorList>
            <person name="Chen S.-C."/>
            <person name="Chien H.-H."/>
            <person name="Lai M.-C."/>
        </authorList>
    </citation>
    <scope>NUCLEOTIDE SEQUENCE</scope>
    <source>
        <strain evidence="1">N2F9704</strain>
    </source>
</reference>
<dbReference type="RefSeq" id="WP_265581355.1">
    <property type="nucleotide sequence ID" value="NZ_CP036172.1"/>
</dbReference>